<dbReference type="InterPro" id="IPR050317">
    <property type="entry name" value="Plant_Fungal_Acyltransferase"/>
</dbReference>
<dbReference type="AlphaFoldDB" id="A0AAD5ZVG9"/>
<reference evidence="4 5" key="1">
    <citation type="journal article" date="2022" name="Cell">
        <title>Repeat-based holocentromeres influence genome architecture and karyotype evolution.</title>
        <authorList>
            <person name="Hofstatter P.G."/>
            <person name="Thangavel G."/>
            <person name="Lux T."/>
            <person name="Neumann P."/>
            <person name="Vondrak T."/>
            <person name="Novak P."/>
            <person name="Zhang M."/>
            <person name="Costa L."/>
            <person name="Castellani M."/>
            <person name="Scott A."/>
            <person name="Toegelov H."/>
            <person name="Fuchs J."/>
            <person name="Mata-Sucre Y."/>
            <person name="Dias Y."/>
            <person name="Vanzela A.L.L."/>
            <person name="Huettel B."/>
            <person name="Almeida C.C.S."/>
            <person name="Simkova H."/>
            <person name="Souza G."/>
            <person name="Pedrosa-Harand A."/>
            <person name="Macas J."/>
            <person name="Mayer K.F.X."/>
            <person name="Houben A."/>
            <person name="Marques A."/>
        </authorList>
    </citation>
    <scope>NUCLEOTIDE SEQUENCE [LARGE SCALE GENOMIC DNA]</scope>
    <source>
        <strain evidence="4">RhyTen1mFocal</strain>
    </source>
</reference>
<evidence type="ECO:0000313" key="4">
    <source>
        <dbReference type="EMBL" id="KAJ3704761.1"/>
    </source>
</evidence>
<protein>
    <submittedName>
        <fullName evidence="4">Uncharacterized protein</fullName>
    </submittedName>
</protein>
<dbReference type="GO" id="GO:0016747">
    <property type="term" value="F:acyltransferase activity, transferring groups other than amino-acyl groups"/>
    <property type="evidence" value="ECO:0007669"/>
    <property type="project" value="TreeGrafter"/>
</dbReference>
<gene>
    <name evidence="4" type="ORF">LUZ61_008466</name>
</gene>
<name>A0AAD5ZVG9_9POAL</name>
<comment type="caution">
    <text evidence="4">The sequence shown here is derived from an EMBL/GenBank/DDBJ whole genome shotgun (WGS) entry which is preliminary data.</text>
</comment>
<organism evidence="4 5">
    <name type="scientific">Rhynchospora tenuis</name>
    <dbReference type="NCBI Taxonomy" id="198213"/>
    <lineage>
        <taxon>Eukaryota</taxon>
        <taxon>Viridiplantae</taxon>
        <taxon>Streptophyta</taxon>
        <taxon>Embryophyta</taxon>
        <taxon>Tracheophyta</taxon>
        <taxon>Spermatophyta</taxon>
        <taxon>Magnoliopsida</taxon>
        <taxon>Liliopsida</taxon>
        <taxon>Poales</taxon>
        <taxon>Cyperaceae</taxon>
        <taxon>Cyperoideae</taxon>
        <taxon>Rhynchosporeae</taxon>
        <taxon>Rhynchospora</taxon>
    </lineage>
</organism>
<keyword evidence="3" id="KW-0012">Acyltransferase</keyword>
<proteinExistence type="inferred from homology"/>
<keyword evidence="5" id="KW-1185">Reference proteome</keyword>
<dbReference type="Gene3D" id="3.30.559.10">
    <property type="entry name" value="Chloramphenicol acetyltransferase-like domain"/>
    <property type="match status" value="2"/>
</dbReference>
<evidence type="ECO:0000256" key="1">
    <source>
        <dbReference type="ARBA" id="ARBA00009861"/>
    </source>
</evidence>
<comment type="similarity">
    <text evidence="1">Belongs to the plant acyltransferase family.</text>
</comment>
<evidence type="ECO:0000313" key="5">
    <source>
        <dbReference type="Proteomes" id="UP001210211"/>
    </source>
</evidence>
<keyword evidence="2" id="KW-0808">Transferase</keyword>
<accession>A0AAD5ZVG9</accession>
<dbReference type="PANTHER" id="PTHR31642">
    <property type="entry name" value="TRICHOTHECENE 3-O-ACETYLTRANSFERASE"/>
    <property type="match status" value="1"/>
</dbReference>
<dbReference type="Proteomes" id="UP001210211">
    <property type="component" value="Unassembled WGS sequence"/>
</dbReference>
<dbReference type="InterPro" id="IPR023213">
    <property type="entry name" value="CAT-like_dom_sf"/>
</dbReference>
<dbReference type="PANTHER" id="PTHR31642:SF16">
    <property type="entry name" value="OS08G0543400 PROTEIN"/>
    <property type="match status" value="1"/>
</dbReference>
<evidence type="ECO:0000256" key="2">
    <source>
        <dbReference type="ARBA" id="ARBA00022679"/>
    </source>
</evidence>
<dbReference type="EMBL" id="JAMRDG010000001">
    <property type="protein sequence ID" value="KAJ3704761.1"/>
    <property type="molecule type" value="Genomic_DNA"/>
</dbReference>
<sequence>MIEKEKMVEVLESSFVVPSEQTPMERMRLSNIDQVAPHKHIGFVYLYEGSQAKDFFSLEILKASLSKTLVLLYPLAGRFVDSEDGRKEIDCNAKGCLFVVARSDLTSDSIMFQPSPELRKLFIPFADFPGSLSLVATIQVTYLKCGGLVVGISTNHILIDGSSLFYFVQTWARITRGDMANIIPPSFDHNLLRARSPPRISFHYPEYTTDPPRSSAPICVTSTFKISSKQIRCLKSQPRGGNTSTRISAFSIISGLVWKCYCISQGLAPSSQARLMFNANVRERLCPPLPKTYFGNAVIRKYATSEVFQITSYPVAVVAEIVQAAIDGITDEFVRSFIDYLEVMQGRNLRPALDLTQSELRIASISRFPVSDADFGWGAPQQFSKAESTGNNVVYVLDEPGNKGGYQLYVALDPTIMPRFRKAFYQELVPEQTENHGFFTLQSAGHRSRL</sequence>
<dbReference type="Pfam" id="PF02458">
    <property type="entry name" value="Transferase"/>
    <property type="match status" value="1"/>
</dbReference>
<evidence type="ECO:0000256" key="3">
    <source>
        <dbReference type="ARBA" id="ARBA00023315"/>
    </source>
</evidence>